<evidence type="ECO:0000313" key="6">
    <source>
        <dbReference type="EMBL" id="TDY64925.1"/>
    </source>
</evidence>
<dbReference type="Gene3D" id="3.30.43.10">
    <property type="entry name" value="Uridine Diphospho-n-acetylenolpyruvylglucosamine Reductase, domain 2"/>
    <property type="match status" value="1"/>
</dbReference>
<sequence>MTPAKYSPVTERTVLDLAALVGKSNVAVDMEKRIAYSYDEVPRFSWDREYIAEAVVFPETTEHVSAVLEYANRNRIPVTPRGAGTGLSGGAVPFAGGIVLSFEKMRRILELDKKNLTITVEPGVVTAEITKTARQEGLLYAGDPCSGDASFVGGNVAENAGGNKVVKYGTTGNSVLALEAVLPDGTVTWFGGKRRKDATGYDFAHLIVGSEGTLAVVTKIILKLLPLPGKVVDLLVPFPDVASAIDFAPRIQSEGKVIPSSIEFMDGKSIRLAERFLNTVLPYDDAGAHLVIQLEGNDPNVLADDMERIGDLCLASGALEVFVADNKTTSDKLWKARKCLAEAIMAFYPKYSLEDLVVPTSEIPKLMAETTRLCGKYGIEEANFGHVGDGNMHVNLLFPEERPDWHDIIDALLDELYDFTASIGGTLSGEHGIGLKRQKYMCRVMDGAQMELIRRVKLAFDPNEILNPGKMISCPGRGE</sequence>
<feature type="domain" description="FAD-binding PCMH-type" evidence="5">
    <location>
        <begin position="48"/>
        <end position="227"/>
    </location>
</feature>
<dbReference type="Pfam" id="PF02913">
    <property type="entry name" value="FAD-oxidase_C"/>
    <property type="match status" value="1"/>
</dbReference>
<evidence type="ECO:0000256" key="1">
    <source>
        <dbReference type="ARBA" id="ARBA00001974"/>
    </source>
</evidence>
<dbReference type="SUPFAM" id="SSF56176">
    <property type="entry name" value="FAD-binding/transporter-associated domain-like"/>
    <property type="match status" value="1"/>
</dbReference>
<dbReference type="AlphaFoldDB" id="A0A4R8MLQ6"/>
<reference evidence="6 7" key="1">
    <citation type="submission" date="2019-03" db="EMBL/GenBank/DDBJ databases">
        <title>Genomic Encyclopedia of Type Strains, Phase IV (KMG-IV): sequencing the most valuable type-strain genomes for metagenomic binning, comparative biology and taxonomic classification.</title>
        <authorList>
            <person name="Goeker M."/>
        </authorList>
    </citation>
    <scope>NUCLEOTIDE SEQUENCE [LARGE SCALE GENOMIC DNA]</scope>
    <source>
        <strain evidence="6 7">DSM 25964</strain>
    </source>
</reference>
<dbReference type="EMBL" id="SORI01000001">
    <property type="protein sequence ID" value="TDY64925.1"/>
    <property type="molecule type" value="Genomic_DNA"/>
</dbReference>
<gene>
    <name evidence="6" type="ORF">C8D99_10171</name>
</gene>
<dbReference type="Gene3D" id="3.30.70.2190">
    <property type="match status" value="1"/>
</dbReference>
<dbReference type="PANTHER" id="PTHR42934:SF2">
    <property type="entry name" value="GLYCOLATE OXIDASE SUBUNIT GLCD"/>
    <property type="match status" value="1"/>
</dbReference>
<keyword evidence="2" id="KW-0285">Flavoprotein</keyword>
<dbReference type="Gene3D" id="3.30.465.10">
    <property type="match status" value="1"/>
</dbReference>
<keyword evidence="4" id="KW-0560">Oxidoreductase</keyword>
<dbReference type="InterPro" id="IPR016164">
    <property type="entry name" value="FAD-linked_Oxase-like_C"/>
</dbReference>
<dbReference type="GO" id="GO:0071949">
    <property type="term" value="F:FAD binding"/>
    <property type="evidence" value="ECO:0007669"/>
    <property type="project" value="InterPro"/>
</dbReference>
<dbReference type="InterPro" id="IPR016167">
    <property type="entry name" value="FAD-bd_PCMH_sub1"/>
</dbReference>
<dbReference type="InterPro" id="IPR036318">
    <property type="entry name" value="FAD-bd_PCMH-like_sf"/>
</dbReference>
<dbReference type="InterPro" id="IPR051914">
    <property type="entry name" value="FAD-linked_OxidoTrans_Type4"/>
</dbReference>
<dbReference type="PROSITE" id="PS51387">
    <property type="entry name" value="FAD_PCMH"/>
    <property type="match status" value="1"/>
</dbReference>
<dbReference type="PANTHER" id="PTHR42934">
    <property type="entry name" value="GLYCOLATE OXIDASE SUBUNIT GLCD"/>
    <property type="match status" value="1"/>
</dbReference>
<dbReference type="InterPro" id="IPR016171">
    <property type="entry name" value="Vanillyl_alc_oxidase_C-sub2"/>
</dbReference>
<keyword evidence="7" id="KW-1185">Reference proteome</keyword>
<dbReference type="SUPFAM" id="SSF55103">
    <property type="entry name" value="FAD-linked oxidases, C-terminal domain"/>
    <property type="match status" value="1"/>
</dbReference>
<comment type="cofactor">
    <cofactor evidence="1">
        <name>FAD</name>
        <dbReference type="ChEBI" id="CHEBI:57692"/>
    </cofactor>
</comment>
<proteinExistence type="predicted"/>
<dbReference type="Pfam" id="PF01565">
    <property type="entry name" value="FAD_binding_4"/>
    <property type="match status" value="1"/>
</dbReference>
<evidence type="ECO:0000256" key="4">
    <source>
        <dbReference type="ARBA" id="ARBA00023002"/>
    </source>
</evidence>
<dbReference type="Proteomes" id="UP000295066">
    <property type="component" value="Unassembled WGS sequence"/>
</dbReference>
<dbReference type="InterPro" id="IPR006094">
    <property type="entry name" value="Oxid_FAD_bind_N"/>
</dbReference>
<evidence type="ECO:0000256" key="3">
    <source>
        <dbReference type="ARBA" id="ARBA00022827"/>
    </source>
</evidence>
<dbReference type="InterPro" id="IPR016166">
    <property type="entry name" value="FAD-bd_PCMH"/>
</dbReference>
<dbReference type="Gene3D" id="1.10.45.10">
    <property type="entry name" value="Vanillyl-alcohol Oxidase, Chain A, domain 4"/>
    <property type="match status" value="1"/>
</dbReference>
<keyword evidence="3" id="KW-0274">FAD</keyword>
<comment type="caution">
    <text evidence="6">The sequence shown here is derived from an EMBL/GenBank/DDBJ whole genome shotgun (WGS) entry which is preliminary data.</text>
</comment>
<evidence type="ECO:0000259" key="5">
    <source>
        <dbReference type="PROSITE" id="PS51387"/>
    </source>
</evidence>
<dbReference type="InterPro" id="IPR004113">
    <property type="entry name" value="FAD-bd_oxidored_4_C"/>
</dbReference>
<evidence type="ECO:0000256" key="2">
    <source>
        <dbReference type="ARBA" id="ARBA00022630"/>
    </source>
</evidence>
<name>A0A4R8MLQ6_9BACT</name>
<dbReference type="OrthoDB" id="9767256at2"/>
<evidence type="ECO:0000313" key="7">
    <source>
        <dbReference type="Proteomes" id="UP000295066"/>
    </source>
</evidence>
<dbReference type="Gene3D" id="3.30.70.2740">
    <property type="match status" value="1"/>
</dbReference>
<organism evidence="6 7">
    <name type="scientific">Aminivibrio pyruvatiphilus</name>
    <dbReference type="NCBI Taxonomy" id="1005740"/>
    <lineage>
        <taxon>Bacteria</taxon>
        <taxon>Thermotogati</taxon>
        <taxon>Synergistota</taxon>
        <taxon>Synergistia</taxon>
        <taxon>Synergistales</taxon>
        <taxon>Aminobacteriaceae</taxon>
        <taxon>Aminivibrio</taxon>
    </lineage>
</organism>
<protein>
    <submittedName>
        <fullName evidence="6">Glycolate oxidase</fullName>
    </submittedName>
</protein>
<accession>A0A4R8MLQ6</accession>
<dbReference type="RefSeq" id="WP_133955191.1">
    <property type="nucleotide sequence ID" value="NZ_SORI01000001.1"/>
</dbReference>
<dbReference type="InterPro" id="IPR016169">
    <property type="entry name" value="FAD-bd_PCMH_sub2"/>
</dbReference>
<dbReference type="FunFam" id="1.10.45.10:FF:000001">
    <property type="entry name" value="D-lactate dehydrogenase mitochondrial"/>
    <property type="match status" value="1"/>
</dbReference>
<dbReference type="GO" id="GO:0016491">
    <property type="term" value="F:oxidoreductase activity"/>
    <property type="evidence" value="ECO:0007669"/>
    <property type="project" value="UniProtKB-KW"/>
</dbReference>